<gene>
    <name evidence="2" type="ORF">QBC46DRAFT_412127</name>
</gene>
<keyword evidence="3" id="KW-1185">Reference proteome</keyword>
<sequence length="195" mass="20823">MPPLSPPRPQIRAPLVFTPLALPFPLLASPPLVPPPPALLFAPTLLAPLLLLDLPALLFIPPPHPPLVVPQLPPLLLVDLSPSKALLFAPPLLAKPLVQVGPPTVRLTLLIWILPSPSPLPPNPAAQAPAATCNTREVPDQDRGSSAGSCSGKPTTIRYRILLNQGRRRRVADRPRRAADRSVHRSGGSSRPIAR</sequence>
<proteinExistence type="predicted"/>
<protein>
    <submittedName>
        <fullName evidence="2">Uncharacterized protein</fullName>
    </submittedName>
</protein>
<dbReference type="Proteomes" id="UP001303473">
    <property type="component" value="Unassembled WGS sequence"/>
</dbReference>
<evidence type="ECO:0000313" key="3">
    <source>
        <dbReference type="Proteomes" id="UP001303473"/>
    </source>
</evidence>
<reference evidence="3" key="1">
    <citation type="journal article" date="2023" name="Mol. Phylogenet. Evol.">
        <title>Genome-scale phylogeny and comparative genomics of the fungal order Sordariales.</title>
        <authorList>
            <person name="Hensen N."/>
            <person name="Bonometti L."/>
            <person name="Westerberg I."/>
            <person name="Brannstrom I.O."/>
            <person name="Guillou S."/>
            <person name="Cros-Aarteil S."/>
            <person name="Calhoun S."/>
            <person name="Haridas S."/>
            <person name="Kuo A."/>
            <person name="Mondo S."/>
            <person name="Pangilinan J."/>
            <person name="Riley R."/>
            <person name="LaButti K."/>
            <person name="Andreopoulos B."/>
            <person name="Lipzen A."/>
            <person name="Chen C."/>
            <person name="Yan M."/>
            <person name="Daum C."/>
            <person name="Ng V."/>
            <person name="Clum A."/>
            <person name="Steindorff A."/>
            <person name="Ohm R.A."/>
            <person name="Martin F."/>
            <person name="Silar P."/>
            <person name="Natvig D.O."/>
            <person name="Lalanne C."/>
            <person name="Gautier V."/>
            <person name="Ament-Velasquez S.L."/>
            <person name="Kruys A."/>
            <person name="Hutchinson M.I."/>
            <person name="Powell A.J."/>
            <person name="Barry K."/>
            <person name="Miller A.N."/>
            <person name="Grigoriev I.V."/>
            <person name="Debuchy R."/>
            <person name="Gladieux P."/>
            <person name="Hiltunen Thoren M."/>
            <person name="Johannesson H."/>
        </authorList>
    </citation>
    <scope>NUCLEOTIDE SEQUENCE [LARGE SCALE GENOMIC DNA]</scope>
    <source>
        <strain evidence="3">CBS 340.73</strain>
    </source>
</reference>
<evidence type="ECO:0000256" key="1">
    <source>
        <dbReference type="SAM" id="MobiDB-lite"/>
    </source>
</evidence>
<organism evidence="2 3">
    <name type="scientific">Diplogelasinospora grovesii</name>
    <dbReference type="NCBI Taxonomy" id="303347"/>
    <lineage>
        <taxon>Eukaryota</taxon>
        <taxon>Fungi</taxon>
        <taxon>Dikarya</taxon>
        <taxon>Ascomycota</taxon>
        <taxon>Pezizomycotina</taxon>
        <taxon>Sordariomycetes</taxon>
        <taxon>Sordariomycetidae</taxon>
        <taxon>Sordariales</taxon>
        <taxon>Diplogelasinosporaceae</taxon>
        <taxon>Diplogelasinospora</taxon>
    </lineage>
</organism>
<dbReference type="EMBL" id="MU853884">
    <property type="protein sequence ID" value="KAK3936437.1"/>
    <property type="molecule type" value="Genomic_DNA"/>
</dbReference>
<name>A0AAN6S0A3_9PEZI</name>
<feature type="region of interest" description="Disordered" evidence="1">
    <location>
        <begin position="123"/>
        <end position="195"/>
    </location>
</feature>
<dbReference type="AlphaFoldDB" id="A0AAN6S0A3"/>
<evidence type="ECO:0000313" key="2">
    <source>
        <dbReference type="EMBL" id="KAK3936437.1"/>
    </source>
</evidence>
<feature type="compositionally biased region" description="Polar residues" evidence="1">
    <location>
        <begin position="144"/>
        <end position="154"/>
    </location>
</feature>
<accession>A0AAN6S0A3</accession>
<feature type="compositionally biased region" description="Basic and acidic residues" evidence="1">
    <location>
        <begin position="172"/>
        <end position="183"/>
    </location>
</feature>
<comment type="caution">
    <text evidence="2">The sequence shown here is derived from an EMBL/GenBank/DDBJ whole genome shotgun (WGS) entry which is preliminary data.</text>
</comment>